<dbReference type="InterPro" id="IPR008271">
    <property type="entry name" value="Ser/Thr_kinase_AS"/>
</dbReference>
<dbReference type="PROSITE" id="PS00107">
    <property type="entry name" value="PROTEIN_KINASE_ATP"/>
    <property type="match status" value="1"/>
</dbReference>
<keyword evidence="4" id="KW-0808">Transferase</keyword>
<evidence type="ECO:0000256" key="3">
    <source>
        <dbReference type="PROSITE-ProRule" id="PRU10141"/>
    </source>
</evidence>
<evidence type="ECO:0000256" key="5">
    <source>
        <dbReference type="SAM" id="MobiDB-lite"/>
    </source>
</evidence>
<comment type="caution">
    <text evidence="7">The sequence shown here is derived from an EMBL/GenBank/DDBJ whole genome shotgun (WGS) entry which is preliminary data.</text>
</comment>
<feature type="compositionally biased region" description="Basic residues" evidence="5">
    <location>
        <begin position="421"/>
        <end position="430"/>
    </location>
</feature>
<feature type="non-terminal residue" evidence="7">
    <location>
        <position position="462"/>
    </location>
</feature>
<dbReference type="InterPro" id="IPR011009">
    <property type="entry name" value="Kinase-like_dom_sf"/>
</dbReference>
<name>A0ABN9QP91_9DINO</name>
<feature type="binding site" evidence="3">
    <location>
        <position position="191"/>
    </location>
    <ligand>
        <name>ATP</name>
        <dbReference type="ChEBI" id="CHEBI:30616"/>
    </ligand>
</feature>
<feature type="compositionally biased region" description="Low complexity" evidence="5">
    <location>
        <begin position="437"/>
        <end position="447"/>
    </location>
</feature>
<reference evidence="7" key="1">
    <citation type="submission" date="2023-10" db="EMBL/GenBank/DDBJ databases">
        <authorList>
            <person name="Chen Y."/>
            <person name="Shah S."/>
            <person name="Dougan E. K."/>
            <person name="Thang M."/>
            <person name="Chan C."/>
        </authorList>
    </citation>
    <scope>NUCLEOTIDE SEQUENCE [LARGE SCALE GENOMIC DNA]</scope>
</reference>
<organism evidence="7 8">
    <name type="scientific">Prorocentrum cordatum</name>
    <dbReference type="NCBI Taxonomy" id="2364126"/>
    <lineage>
        <taxon>Eukaryota</taxon>
        <taxon>Sar</taxon>
        <taxon>Alveolata</taxon>
        <taxon>Dinophyceae</taxon>
        <taxon>Prorocentrales</taxon>
        <taxon>Prorocentraceae</taxon>
        <taxon>Prorocentrum</taxon>
    </lineage>
</organism>
<dbReference type="SUPFAM" id="SSF56112">
    <property type="entry name" value="Protein kinase-like (PK-like)"/>
    <property type="match status" value="1"/>
</dbReference>
<feature type="compositionally biased region" description="Low complexity" evidence="5">
    <location>
        <begin position="74"/>
        <end position="88"/>
    </location>
</feature>
<keyword evidence="4" id="KW-0418">Kinase</keyword>
<dbReference type="Pfam" id="PF00069">
    <property type="entry name" value="Pkinase"/>
    <property type="match status" value="1"/>
</dbReference>
<evidence type="ECO:0000259" key="6">
    <source>
        <dbReference type="PROSITE" id="PS50011"/>
    </source>
</evidence>
<feature type="compositionally biased region" description="Gly residues" evidence="5">
    <location>
        <begin position="117"/>
        <end position="129"/>
    </location>
</feature>
<evidence type="ECO:0000256" key="4">
    <source>
        <dbReference type="RuleBase" id="RU000304"/>
    </source>
</evidence>
<feature type="region of interest" description="Disordered" evidence="5">
    <location>
        <begin position="420"/>
        <end position="462"/>
    </location>
</feature>
<dbReference type="EMBL" id="CAUYUJ010004066">
    <property type="protein sequence ID" value="CAK0807992.1"/>
    <property type="molecule type" value="Genomic_DNA"/>
</dbReference>
<dbReference type="InterPro" id="IPR017441">
    <property type="entry name" value="Protein_kinase_ATP_BS"/>
</dbReference>
<dbReference type="Proteomes" id="UP001189429">
    <property type="component" value="Unassembled WGS sequence"/>
</dbReference>
<evidence type="ECO:0000313" key="7">
    <source>
        <dbReference type="EMBL" id="CAK0807992.1"/>
    </source>
</evidence>
<proteinExistence type="inferred from homology"/>
<accession>A0ABN9QP91</accession>
<feature type="region of interest" description="Disordered" evidence="5">
    <location>
        <begin position="1"/>
        <end position="96"/>
    </location>
</feature>
<dbReference type="PROSITE" id="PS00108">
    <property type="entry name" value="PROTEIN_KINASE_ST"/>
    <property type="match status" value="1"/>
</dbReference>
<protein>
    <recommendedName>
        <fullName evidence="6">Protein kinase domain-containing protein</fullName>
    </recommendedName>
</protein>
<evidence type="ECO:0000313" key="8">
    <source>
        <dbReference type="Proteomes" id="UP001189429"/>
    </source>
</evidence>
<feature type="non-terminal residue" evidence="7">
    <location>
        <position position="1"/>
    </location>
</feature>
<evidence type="ECO:0000256" key="2">
    <source>
        <dbReference type="ARBA" id="ARBA00022840"/>
    </source>
</evidence>
<feature type="domain" description="Protein kinase" evidence="6">
    <location>
        <begin position="162"/>
        <end position="462"/>
    </location>
</feature>
<dbReference type="PROSITE" id="PS50011">
    <property type="entry name" value="PROTEIN_KINASE_DOM"/>
    <property type="match status" value="1"/>
</dbReference>
<gene>
    <name evidence="7" type="ORF">PCOR1329_LOCUS13710</name>
</gene>
<keyword evidence="4" id="KW-0723">Serine/threonine-protein kinase</keyword>
<evidence type="ECO:0000256" key="1">
    <source>
        <dbReference type="ARBA" id="ARBA00022741"/>
    </source>
</evidence>
<feature type="region of interest" description="Disordered" evidence="5">
    <location>
        <begin position="117"/>
        <end position="146"/>
    </location>
</feature>
<dbReference type="PANTHER" id="PTHR24347">
    <property type="entry name" value="SERINE/THREONINE-PROTEIN KINASE"/>
    <property type="match status" value="1"/>
</dbReference>
<dbReference type="SMART" id="SM00220">
    <property type="entry name" value="S_TKc"/>
    <property type="match status" value="1"/>
</dbReference>
<comment type="similarity">
    <text evidence="4">Belongs to the protein kinase superfamily.</text>
</comment>
<dbReference type="Gene3D" id="1.10.510.10">
    <property type="entry name" value="Transferase(Phosphotransferase) domain 1"/>
    <property type="match status" value="1"/>
</dbReference>
<feature type="compositionally biased region" description="Basic residues" evidence="5">
    <location>
        <begin position="448"/>
        <end position="462"/>
    </location>
</feature>
<keyword evidence="8" id="KW-1185">Reference proteome</keyword>
<sequence length="462" mass="49145">SPRQPLAAKPCAAWTADVPTPSTAGPLGTRRTSADVATPSTAPLSGCAGASGDDPRARAFEGASSPPRRDSDSDLTPLPSDLTLQPSSRRNRYIGGRASREELGALRRLCDALPAAPGGGASAGAGDSSGPGSPTTPSQSESLSPEGLRMSARFCSVLSRQYDIHELLGSGSSSLVYRCTRLDDGRALALKVMRWKDPDRVDYFRQEHEMLRSLQHPHILRALEFILFEECGSAHSAMVLDYFPSTSLRRLVHRQCPLREEALRPLAAQLLSAVDYLHRLRIVHRDIKPENLLVADGCRSICLIDFNTAHRLREGAALTPTGTYLGWSLPPPRGAEGGPALRGERRLVLRRVRVLCPVRQAAPPGGTRRGAGAEELRAAEGAVLEGGPGRVPERLAALPAAPRQRAACAPCAAFPPLARRALPRGRRGRRGGGGGAPLPARAVPVRGRPGRPGRAPRRGAAA</sequence>
<keyword evidence="1 3" id="KW-0547">Nucleotide-binding</keyword>
<dbReference type="InterPro" id="IPR000719">
    <property type="entry name" value="Prot_kinase_dom"/>
</dbReference>
<keyword evidence="2 3" id="KW-0067">ATP-binding</keyword>